<evidence type="ECO:0000313" key="3">
    <source>
        <dbReference type="Proteomes" id="UP000567179"/>
    </source>
</evidence>
<evidence type="ECO:0000256" key="1">
    <source>
        <dbReference type="SAM" id="MobiDB-lite"/>
    </source>
</evidence>
<dbReference type="OrthoDB" id="3065452at2759"/>
<protein>
    <submittedName>
        <fullName evidence="2">Uncharacterized protein</fullName>
    </submittedName>
</protein>
<organism evidence="2 3">
    <name type="scientific">Psilocybe cf. subviscida</name>
    <dbReference type="NCBI Taxonomy" id="2480587"/>
    <lineage>
        <taxon>Eukaryota</taxon>
        <taxon>Fungi</taxon>
        <taxon>Dikarya</taxon>
        <taxon>Basidiomycota</taxon>
        <taxon>Agaricomycotina</taxon>
        <taxon>Agaricomycetes</taxon>
        <taxon>Agaricomycetidae</taxon>
        <taxon>Agaricales</taxon>
        <taxon>Agaricineae</taxon>
        <taxon>Strophariaceae</taxon>
        <taxon>Psilocybe</taxon>
    </lineage>
</organism>
<name>A0A8H5AS72_9AGAR</name>
<dbReference type="EMBL" id="JAACJJ010000058">
    <property type="protein sequence ID" value="KAF5309906.1"/>
    <property type="molecule type" value="Genomic_DNA"/>
</dbReference>
<sequence>MSRPTLRFSSTFYLADTPDEIRHKVGISNPSASRNVRNSLQNSATSSINPGIGFLHTNVNTSPAISIQSTPHRAWESGYQSPFARTLVHPSQPFPIPPSDIQPSPLTVATSSSQHPHDMPQRNSSYRQRIRKVVTKEITLSDIDVSAMVTLGLPPFMVGQDMIANQNRFVRNECIFARQLLRLHRAKADADARHSQTERNIYNHLEQHRAALHNITNGSGSTTWASRSTGTIFVRTDPDFLALEKAHQETCARLEVLARQSAEALQSMQGALIELAQRLDQVVRTVDYLTRPEAIPRLPVATTPPISPCLWSTNSTNLKRKRDSSEDSILASPGTMPPPTPDFRDHICLRTR</sequence>
<reference evidence="2 3" key="1">
    <citation type="journal article" date="2020" name="ISME J.">
        <title>Uncovering the hidden diversity of litter-decomposition mechanisms in mushroom-forming fungi.</title>
        <authorList>
            <person name="Floudas D."/>
            <person name="Bentzer J."/>
            <person name="Ahren D."/>
            <person name="Johansson T."/>
            <person name="Persson P."/>
            <person name="Tunlid A."/>
        </authorList>
    </citation>
    <scope>NUCLEOTIDE SEQUENCE [LARGE SCALE GENOMIC DNA]</scope>
    <source>
        <strain evidence="2 3">CBS 101986</strain>
    </source>
</reference>
<comment type="caution">
    <text evidence="2">The sequence shown here is derived from an EMBL/GenBank/DDBJ whole genome shotgun (WGS) entry which is preliminary data.</text>
</comment>
<feature type="region of interest" description="Disordered" evidence="1">
    <location>
        <begin position="312"/>
        <end position="344"/>
    </location>
</feature>
<evidence type="ECO:0000313" key="2">
    <source>
        <dbReference type="EMBL" id="KAF5309906.1"/>
    </source>
</evidence>
<proteinExistence type="predicted"/>
<dbReference type="Proteomes" id="UP000567179">
    <property type="component" value="Unassembled WGS sequence"/>
</dbReference>
<keyword evidence="3" id="KW-1185">Reference proteome</keyword>
<feature type="region of interest" description="Disordered" evidence="1">
    <location>
        <begin position="88"/>
        <end position="125"/>
    </location>
</feature>
<dbReference type="AlphaFoldDB" id="A0A8H5AS72"/>
<accession>A0A8H5AS72</accession>
<gene>
    <name evidence="2" type="ORF">D9619_010548</name>
</gene>
<feature type="compositionally biased region" description="Polar residues" evidence="1">
    <location>
        <begin position="101"/>
        <end position="114"/>
    </location>
</feature>